<sequence>MKDFSYLKTFVSPFKRPKLQFYLGKTAIGLPYFYPRRWVKATPALAHEEALRQIKRVEDFNERNAKNGTTQSVPDYDTAYARAMQCTYPKDKRIGIDFVELGWKTKWSATDIRFEWAPRWSFVCFGYQFVVTFCAPEEMHYWECWLYYELHTDKSKSSQERIAQCRKDFPCTWTSHKDGVEESIDYYKKILKKGYLK</sequence>
<organism evidence="1">
    <name type="scientific">uncultured Caudovirales phage</name>
    <dbReference type="NCBI Taxonomy" id="2100421"/>
    <lineage>
        <taxon>Viruses</taxon>
        <taxon>Duplodnaviria</taxon>
        <taxon>Heunggongvirae</taxon>
        <taxon>Uroviricota</taxon>
        <taxon>Caudoviricetes</taxon>
        <taxon>Peduoviridae</taxon>
        <taxon>Maltschvirus</taxon>
        <taxon>Maltschvirus maltsch</taxon>
    </lineage>
</organism>
<reference evidence="1" key="1">
    <citation type="submission" date="2020-04" db="EMBL/GenBank/DDBJ databases">
        <authorList>
            <person name="Chiriac C."/>
            <person name="Salcher M."/>
            <person name="Ghai R."/>
            <person name="Kavagutti S V."/>
        </authorList>
    </citation>
    <scope>NUCLEOTIDE SEQUENCE</scope>
</reference>
<protein>
    <submittedName>
        <fullName evidence="1">Uncharacterized protein</fullName>
    </submittedName>
</protein>
<dbReference type="EMBL" id="LR796697">
    <property type="protein sequence ID" value="CAB4160162.1"/>
    <property type="molecule type" value="Genomic_DNA"/>
</dbReference>
<name>A0A6J5NN66_9CAUD</name>
<accession>A0A6J5NN66</accession>
<proteinExistence type="predicted"/>
<gene>
    <name evidence="1" type="ORF">UFOVP723_86</name>
</gene>
<evidence type="ECO:0000313" key="1">
    <source>
        <dbReference type="EMBL" id="CAB4160162.1"/>
    </source>
</evidence>